<dbReference type="InterPro" id="IPR005791">
    <property type="entry name" value="SecD"/>
</dbReference>
<evidence type="ECO:0000256" key="4">
    <source>
        <dbReference type="ARBA" id="ARBA00022692"/>
    </source>
</evidence>
<dbReference type="InterPro" id="IPR054384">
    <property type="entry name" value="SecDF_P1_head"/>
</dbReference>
<keyword evidence="5 9" id="KW-0653">Protein transport</keyword>
<dbReference type="InterPro" id="IPR022813">
    <property type="entry name" value="SecD/SecF_arch_bac"/>
</dbReference>
<feature type="domain" description="SecDF P1 head subdomain" evidence="13">
    <location>
        <begin position="269"/>
        <end position="392"/>
    </location>
</feature>
<protein>
    <recommendedName>
        <fullName evidence="9">Protein translocase subunit SecD</fullName>
    </recommendedName>
</protein>
<feature type="region of interest" description="Disordered" evidence="10">
    <location>
        <begin position="139"/>
        <end position="179"/>
    </location>
</feature>
<dbReference type="RefSeq" id="WP_284294326.1">
    <property type="nucleotide sequence ID" value="NZ_BSUK01000001.1"/>
</dbReference>
<dbReference type="Gene3D" id="3.30.1360.200">
    <property type="match status" value="1"/>
</dbReference>
<name>A0ABQ6I530_9MICO</name>
<feature type="transmembrane region" description="Helical" evidence="9">
    <location>
        <begin position="519"/>
        <end position="536"/>
    </location>
</feature>
<dbReference type="Pfam" id="PF21760">
    <property type="entry name" value="SecD_1st"/>
    <property type="match status" value="1"/>
</dbReference>
<feature type="domain" description="Protein export membrane protein SecD/SecF C-terminal" evidence="11">
    <location>
        <begin position="394"/>
        <end position="568"/>
    </location>
</feature>
<evidence type="ECO:0000256" key="6">
    <source>
        <dbReference type="ARBA" id="ARBA00022989"/>
    </source>
</evidence>
<evidence type="ECO:0000256" key="10">
    <source>
        <dbReference type="SAM" id="MobiDB-lite"/>
    </source>
</evidence>
<comment type="similarity">
    <text evidence="9">Belongs to the SecD/SecF family. SecD subfamily.</text>
</comment>
<evidence type="ECO:0000256" key="5">
    <source>
        <dbReference type="ARBA" id="ARBA00022927"/>
    </source>
</evidence>
<gene>
    <name evidence="9 14" type="primary">secD</name>
    <name evidence="14" type="ORF">GCM10025864_36320</name>
</gene>
<feature type="region of interest" description="Disordered" evidence="10">
    <location>
        <begin position="604"/>
        <end position="658"/>
    </location>
</feature>
<comment type="caution">
    <text evidence="9">Lacks conserved residue(s) required for the propagation of feature annotation.</text>
</comment>
<organism evidence="14 15">
    <name type="scientific">Luteimicrobium album</name>
    <dbReference type="NCBI Taxonomy" id="1054550"/>
    <lineage>
        <taxon>Bacteria</taxon>
        <taxon>Bacillati</taxon>
        <taxon>Actinomycetota</taxon>
        <taxon>Actinomycetes</taxon>
        <taxon>Micrococcales</taxon>
        <taxon>Luteimicrobium</taxon>
    </lineage>
</organism>
<keyword evidence="15" id="KW-1185">Reference proteome</keyword>
<dbReference type="PANTHER" id="PTHR30081:SF1">
    <property type="entry name" value="PROTEIN TRANSLOCASE SUBUNIT SECD"/>
    <property type="match status" value="1"/>
</dbReference>
<dbReference type="InterPro" id="IPR048631">
    <property type="entry name" value="SecD_1st"/>
</dbReference>
<dbReference type="Pfam" id="PF02355">
    <property type="entry name" value="SecD_SecF_C"/>
    <property type="match status" value="1"/>
</dbReference>
<sequence>MATTNHAKSHPGRVLLILLILAAALFGTIGLGAAVSNASWAPKLALDLEGGTQLTLKASTTDGSKVTSDSLDQAIDVIRNRVDSSGVSEAQISKQGDKQIVVALPGNPSQDTIDLVSKSAQMRIRPVLVIGSPLTAAQQTAAAATPTETSTPAPTSTSTPQSTPTATNKNSAYQGAAQAHVEDARFVKGTAKVENAAATPSPTPTPTSTSDTSASSSDSLEGGDGLSSLSQITAADQKRYDDLDCTDKSNLKGGGGDAADKVLVTCAQDGTAKYILGPVEIEGTEIKSATSGLNTNSQGVTTNEWVVNIKFTSDGAKKQTAMTKRLAQLDQAGQAPRNQFGMVLDGLVIEAPSVDAQYASTGITGNSSQISGSFTRQSAATLANQLNFGALPLQFEVQSQEQISATLGSEQLQKGLLAGLIGMVLVVIYSMFQYRMLGLLTIASLVVAGVLTYGVITLLSWRMGYRLSLPGVAGLIVAIGFTADSFIVYFERIRDELRDGRPLAGAVERGWERARRTVLAAKTVNLISAIVLYYLAVGGVQGFAFTLGLTVIIDVVVVFWFTHPMMELLARVPYFRDGAKGSGLSPATYQVQRGMRYKGAGKFETAGVPADAPPPSRAPTSPRSRTRARSCPPGPTGARAPRASVRPPHRRPRRTAAA</sequence>
<reference evidence="15" key="1">
    <citation type="journal article" date="2019" name="Int. J. Syst. Evol. Microbiol.">
        <title>The Global Catalogue of Microorganisms (GCM) 10K type strain sequencing project: providing services to taxonomists for standard genome sequencing and annotation.</title>
        <authorList>
            <consortium name="The Broad Institute Genomics Platform"/>
            <consortium name="The Broad Institute Genome Sequencing Center for Infectious Disease"/>
            <person name="Wu L."/>
            <person name="Ma J."/>
        </authorList>
    </citation>
    <scope>NUCLEOTIDE SEQUENCE [LARGE SCALE GENOMIC DNA]</scope>
    <source>
        <strain evidence="15">NBRC 106348</strain>
    </source>
</reference>
<dbReference type="HAMAP" id="MF_01463_B">
    <property type="entry name" value="SecD_B"/>
    <property type="match status" value="1"/>
</dbReference>
<feature type="compositionally biased region" description="Low complexity" evidence="10">
    <location>
        <begin position="636"/>
        <end position="646"/>
    </location>
</feature>
<evidence type="ECO:0000259" key="13">
    <source>
        <dbReference type="Pfam" id="PF22599"/>
    </source>
</evidence>
<dbReference type="InterPro" id="IPR055344">
    <property type="entry name" value="SecD_SecF_C_bact"/>
</dbReference>
<feature type="transmembrane region" description="Helical" evidence="9">
    <location>
        <begin position="415"/>
        <end position="432"/>
    </location>
</feature>
<evidence type="ECO:0000256" key="3">
    <source>
        <dbReference type="ARBA" id="ARBA00022475"/>
    </source>
</evidence>
<evidence type="ECO:0000259" key="11">
    <source>
        <dbReference type="Pfam" id="PF02355"/>
    </source>
</evidence>
<feature type="transmembrane region" description="Helical" evidence="9">
    <location>
        <begin position="439"/>
        <end position="461"/>
    </location>
</feature>
<keyword evidence="3 9" id="KW-1003">Cell membrane</keyword>
<dbReference type="NCBIfam" id="TIGR00916">
    <property type="entry name" value="2A0604s01"/>
    <property type="match status" value="1"/>
</dbReference>
<keyword evidence="2 9" id="KW-0813">Transport</keyword>
<keyword evidence="8 9" id="KW-0472">Membrane</keyword>
<feature type="compositionally biased region" description="Low complexity" evidence="10">
    <location>
        <begin position="139"/>
        <end position="167"/>
    </location>
</feature>
<feature type="compositionally biased region" description="Basic residues" evidence="10">
    <location>
        <begin position="647"/>
        <end position="658"/>
    </location>
</feature>
<keyword evidence="4 9" id="KW-0812">Transmembrane</keyword>
<dbReference type="Gene3D" id="3.30.70.3220">
    <property type="match status" value="1"/>
</dbReference>
<dbReference type="PANTHER" id="PTHR30081">
    <property type="entry name" value="PROTEIN-EXPORT MEMBRANE PROTEIN SEC"/>
    <property type="match status" value="1"/>
</dbReference>
<evidence type="ECO:0000259" key="12">
    <source>
        <dbReference type="Pfam" id="PF21760"/>
    </source>
</evidence>
<dbReference type="InterPro" id="IPR048634">
    <property type="entry name" value="SecD_SecF_C"/>
</dbReference>
<proteinExistence type="inferred from homology"/>
<feature type="transmembrane region" description="Helical" evidence="9">
    <location>
        <begin position="542"/>
        <end position="561"/>
    </location>
</feature>
<keyword evidence="7 9" id="KW-0811">Translocation</keyword>
<dbReference type="SUPFAM" id="SSF82866">
    <property type="entry name" value="Multidrug efflux transporter AcrB transmembrane domain"/>
    <property type="match status" value="1"/>
</dbReference>
<feature type="compositionally biased region" description="Low complexity" evidence="10">
    <location>
        <begin position="196"/>
        <end position="227"/>
    </location>
</feature>
<evidence type="ECO:0000256" key="1">
    <source>
        <dbReference type="ARBA" id="ARBA00004651"/>
    </source>
</evidence>
<evidence type="ECO:0000313" key="15">
    <source>
        <dbReference type="Proteomes" id="UP001157091"/>
    </source>
</evidence>
<dbReference type="EMBL" id="BSUK01000001">
    <property type="protein sequence ID" value="GMA25873.1"/>
    <property type="molecule type" value="Genomic_DNA"/>
</dbReference>
<evidence type="ECO:0000313" key="14">
    <source>
        <dbReference type="EMBL" id="GMA25873.1"/>
    </source>
</evidence>
<feature type="region of interest" description="Disordered" evidence="10">
    <location>
        <begin position="194"/>
        <end position="227"/>
    </location>
</feature>
<comment type="caution">
    <text evidence="14">The sequence shown here is derived from an EMBL/GenBank/DDBJ whole genome shotgun (WGS) entry which is preliminary data.</text>
</comment>
<dbReference type="Pfam" id="PF22599">
    <property type="entry name" value="SecDF_P1_head"/>
    <property type="match status" value="1"/>
</dbReference>
<comment type="subunit">
    <text evidence="9">Forms a complex with SecF. Part of the essential Sec protein translocation apparatus which comprises SecA, SecYEG and auxiliary proteins SecDF. Other proteins may also be involved.</text>
</comment>
<dbReference type="Proteomes" id="UP001157091">
    <property type="component" value="Unassembled WGS sequence"/>
</dbReference>
<keyword evidence="6 9" id="KW-1133">Transmembrane helix</keyword>
<accession>A0ABQ6I530</accession>
<evidence type="ECO:0000256" key="9">
    <source>
        <dbReference type="HAMAP-Rule" id="MF_01463"/>
    </source>
</evidence>
<feature type="domain" description="Protein translocase subunit SecDF P1" evidence="12">
    <location>
        <begin position="71"/>
        <end position="127"/>
    </location>
</feature>
<evidence type="ECO:0000256" key="8">
    <source>
        <dbReference type="ARBA" id="ARBA00023136"/>
    </source>
</evidence>
<feature type="transmembrane region" description="Helical" evidence="9">
    <location>
        <begin position="467"/>
        <end position="490"/>
    </location>
</feature>
<dbReference type="NCBIfam" id="TIGR01129">
    <property type="entry name" value="secD"/>
    <property type="match status" value="1"/>
</dbReference>
<comment type="subcellular location">
    <subcellularLocation>
        <location evidence="1 9">Cell membrane</location>
        <topology evidence="1 9">Multi-pass membrane protein</topology>
    </subcellularLocation>
</comment>
<evidence type="ECO:0000256" key="2">
    <source>
        <dbReference type="ARBA" id="ARBA00022448"/>
    </source>
</evidence>
<comment type="function">
    <text evidence="9">Part of the Sec protein translocase complex. Interacts with the SecYEG preprotein conducting channel. SecDF uses the proton motive force (PMF) to complete protein translocation after the ATP-dependent function of SecA.</text>
</comment>
<evidence type="ECO:0000256" key="7">
    <source>
        <dbReference type="ARBA" id="ARBA00023010"/>
    </source>
</evidence>